<reference evidence="2 3" key="1">
    <citation type="submission" date="2018-04" db="EMBL/GenBank/DDBJ databases">
        <title>WGS assembly of Panicum hallii var. hallii HAL2.</title>
        <authorList>
            <person name="Lovell J."/>
            <person name="Jenkins J."/>
            <person name="Lowry D."/>
            <person name="Mamidi S."/>
            <person name="Sreedasyam A."/>
            <person name="Weng X."/>
            <person name="Barry K."/>
            <person name="Bonette J."/>
            <person name="Campitelli B."/>
            <person name="Daum C."/>
            <person name="Gordon S."/>
            <person name="Gould B."/>
            <person name="Lipzen A."/>
            <person name="MacQueen A."/>
            <person name="Palacio-Mejia J."/>
            <person name="Plott C."/>
            <person name="Shakirov E."/>
            <person name="Shu S."/>
            <person name="Yoshinaga Y."/>
            <person name="Zane M."/>
            <person name="Rokhsar D."/>
            <person name="Grimwood J."/>
            <person name="Schmutz J."/>
            <person name="Juenger T."/>
        </authorList>
    </citation>
    <scope>NUCLEOTIDE SEQUENCE [LARGE SCALE GENOMIC DNA]</scope>
    <source>
        <strain evidence="3">cv. HAL2</strain>
    </source>
</reference>
<dbReference type="Proteomes" id="UP000244336">
    <property type="component" value="Chromosome 1"/>
</dbReference>
<evidence type="ECO:0000313" key="3">
    <source>
        <dbReference type="Proteomes" id="UP000244336"/>
    </source>
</evidence>
<keyword evidence="1" id="KW-1133">Transmembrane helix</keyword>
<keyword evidence="3" id="KW-1185">Reference proteome</keyword>
<dbReference type="AlphaFoldDB" id="A0A2T7F5K2"/>
<keyword evidence="1" id="KW-0812">Transmembrane</keyword>
<evidence type="ECO:0000313" key="2">
    <source>
        <dbReference type="EMBL" id="PUZ75366.1"/>
    </source>
</evidence>
<evidence type="ECO:0000256" key="1">
    <source>
        <dbReference type="SAM" id="Phobius"/>
    </source>
</evidence>
<sequence>MMAYSCDRLITFQAFMLLLSTGSIMHVSWHLFFFSWEHLGKQHRETFCWFLLRSLMMKNHRQWLMCQNYNNQKTRRIITII</sequence>
<keyword evidence="1" id="KW-0472">Membrane</keyword>
<dbReference type="Gramene" id="PUZ75366">
    <property type="protein sequence ID" value="PUZ75366"/>
    <property type="gene ID" value="GQ55_1G159600"/>
</dbReference>
<protein>
    <submittedName>
        <fullName evidence="2">Uncharacterized protein</fullName>
    </submittedName>
</protein>
<organism evidence="2 3">
    <name type="scientific">Panicum hallii var. hallii</name>
    <dbReference type="NCBI Taxonomy" id="1504633"/>
    <lineage>
        <taxon>Eukaryota</taxon>
        <taxon>Viridiplantae</taxon>
        <taxon>Streptophyta</taxon>
        <taxon>Embryophyta</taxon>
        <taxon>Tracheophyta</taxon>
        <taxon>Spermatophyta</taxon>
        <taxon>Magnoliopsida</taxon>
        <taxon>Liliopsida</taxon>
        <taxon>Poales</taxon>
        <taxon>Poaceae</taxon>
        <taxon>PACMAD clade</taxon>
        <taxon>Panicoideae</taxon>
        <taxon>Panicodae</taxon>
        <taxon>Paniceae</taxon>
        <taxon>Panicinae</taxon>
        <taxon>Panicum</taxon>
        <taxon>Panicum sect. Panicum</taxon>
    </lineage>
</organism>
<dbReference type="EMBL" id="CM009749">
    <property type="protein sequence ID" value="PUZ75366.1"/>
    <property type="molecule type" value="Genomic_DNA"/>
</dbReference>
<accession>A0A2T7F5K2</accession>
<proteinExistence type="predicted"/>
<gene>
    <name evidence="2" type="ORF">GQ55_1G159600</name>
</gene>
<feature type="transmembrane region" description="Helical" evidence="1">
    <location>
        <begin position="12"/>
        <end position="34"/>
    </location>
</feature>
<name>A0A2T7F5K2_9POAL</name>